<dbReference type="SUPFAM" id="SSF55424">
    <property type="entry name" value="FAD/NAD-linked reductases, dimerisation (C-terminal) domain"/>
    <property type="match status" value="1"/>
</dbReference>
<dbReference type="PANTHER" id="PTHR42737">
    <property type="entry name" value="GLUTATHIONE REDUCTASE"/>
    <property type="match status" value="1"/>
</dbReference>
<evidence type="ECO:0000256" key="9">
    <source>
        <dbReference type="SAM" id="Coils"/>
    </source>
</evidence>
<keyword evidence="6" id="KW-0560">Oxidoreductase</keyword>
<evidence type="ECO:0000256" key="8">
    <source>
        <dbReference type="ARBA" id="ARBA00023284"/>
    </source>
</evidence>
<protein>
    <recommendedName>
        <fullName evidence="11">PSP proline-rich domain-containing protein</fullName>
    </recommendedName>
</protein>
<keyword evidence="5" id="KW-0521">NADP</keyword>
<feature type="domain" description="PSP proline-rich" evidence="11">
    <location>
        <begin position="725"/>
        <end position="784"/>
    </location>
</feature>
<feature type="coiled-coil region" evidence="9">
    <location>
        <begin position="845"/>
        <end position="872"/>
    </location>
</feature>
<evidence type="ECO:0000256" key="6">
    <source>
        <dbReference type="ARBA" id="ARBA00023002"/>
    </source>
</evidence>
<dbReference type="GO" id="GO:0005829">
    <property type="term" value="C:cytosol"/>
    <property type="evidence" value="ECO:0007669"/>
    <property type="project" value="TreeGrafter"/>
</dbReference>
<dbReference type="PRINTS" id="PR00368">
    <property type="entry name" value="FADPNR"/>
</dbReference>
<dbReference type="PANTHER" id="PTHR42737:SF7">
    <property type="entry name" value="THIOREDOXIN-DISULFIDE REDUCTASE"/>
    <property type="match status" value="1"/>
</dbReference>
<dbReference type="InterPro" id="IPR006338">
    <property type="entry name" value="Thioredoxin/glutathione_Rdtase"/>
</dbReference>
<dbReference type="PRINTS" id="PR00411">
    <property type="entry name" value="PNDRDTASEI"/>
</dbReference>
<dbReference type="GO" id="GO:0005739">
    <property type="term" value="C:mitochondrion"/>
    <property type="evidence" value="ECO:0007669"/>
    <property type="project" value="TreeGrafter"/>
</dbReference>
<keyword evidence="8" id="KW-0676">Redox-active center</keyword>
<dbReference type="InterPro" id="IPR023753">
    <property type="entry name" value="FAD/NAD-binding_dom"/>
</dbReference>
<dbReference type="Gene3D" id="3.50.50.60">
    <property type="entry name" value="FAD/NAD(P)-binding domain"/>
    <property type="match status" value="2"/>
</dbReference>
<feature type="region of interest" description="Disordered" evidence="10">
    <location>
        <begin position="703"/>
        <end position="726"/>
    </location>
</feature>
<dbReference type="AlphaFoldDB" id="A0AA36M5L5"/>
<dbReference type="GO" id="GO:0045454">
    <property type="term" value="P:cell redox homeostasis"/>
    <property type="evidence" value="ECO:0007669"/>
    <property type="project" value="InterPro"/>
</dbReference>
<dbReference type="SMART" id="SM00581">
    <property type="entry name" value="PSP"/>
    <property type="match status" value="1"/>
</dbReference>
<dbReference type="NCBIfam" id="TIGR01438">
    <property type="entry name" value="TGR"/>
    <property type="match status" value="1"/>
</dbReference>
<evidence type="ECO:0000256" key="2">
    <source>
        <dbReference type="ARBA" id="ARBA00007532"/>
    </source>
</evidence>
<keyword evidence="7" id="KW-1015">Disulfide bond</keyword>
<keyword evidence="4" id="KW-0274">FAD</keyword>
<keyword evidence="9" id="KW-0175">Coiled coil</keyword>
<dbReference type="Proteomes" id="UP001176961">
    <property type="component" value="Unassembled WGS sequence"/>
</dbReference>
<evidence type="ECO:0000259" key="11">
    <source>
        <dbReference type="SMART" id="SM00581"/>
    </source>
</evidence>
<feature type="compositionally biased region" description="Polar residues" evidence="10">
    <location>
        <begin position="711"/>
        <end position="722"/>
    </location>
</feature>
<gene>
    <name evidence="12" type="ORF">CYNAS_LOCUS9785</name>
</gene>
<dbReference type="Pfam" id="PF04046">
    <property type="entry name" value="PSP"/>
    <property type="match status" value="1"/>
</dbReference>
<organism evidence="12 13">
    <name type="scientific">Cylicocyclus nassatus</name>
    <name type="common">Nematode worm</name>
    <dbReference type="NCBI Taxonomy" id="53992"/>
    <lineage>
        <taxon>Eukaryota</taxon>
        <taxon>Metazoa</taxon>
        <taxon>Ecdysozoa</taxon>
        <taxon>Nematoda</taxon>
        <taxon>Chromadorea</taxon>
        <taxon>Rhabditida</taxon>
        <taxon>Rhabditina</taxon>
        <taxon>Rhabditomorpha</taxon>
        <taxon>Strongyloidea</taxon>
        <taxon>Strongylidae</taxon>
        <taxon>Cylicocyclus</taxon>
    </lineage>
</organism>
<accession>A0AA36M5L5</accession>
<comment type="similarity">
    <text evidence="2">Belongs to the class-I pyridine nucleotide-disulfide oxidoreductase family.</text>
</comment>
<reference evidence="12" key="1">
    <citation type="submission" date="2023-07" db="EMBL/GenBank/DDBJ databases">
        <authorList>
            <consortium name="CYATHOMIX"/>
        </authorList>
    </citation>
    <scope>NUCLEOTIDE SEQUENCE</scope>
    <source>
        <strain evidence="12">N/A</strain>
    </source>
</reference>
<evidence type="ECO:0000256" key="1">
    <source>
        <dbReference type="ARBA" id="ARBA00001974"/>
    </source>
</evidence>
<dbReference type="EMBL" id="CATQJL010000223">
    <property type="protein sequence ID" value="CAJ0597802.1"/>
    <property type="molecule type" value="Genomic_DNA"/>
</dbReference>
<feature type="region of interest" description="Disordered" evidence="10">
    <location>
        <begin position="911"/>
        <end position="934"/>
    </location>
</feature>
<evidence type="ECO:0000256" key="3">
    <source>
        <dbReference type="ARBA" id="ARBA00022630"/>
    </source>
</evidence>
<dbReference type="InterPro" id="IPR004099">
    <property type="entry name" value="Pyr_nucl-diS_OxRdtase_dimer"/>
</dbReference>
<evidence type="ECO:0000313" key="13">
    <source>
        <dbReference type="Proteomes" id="UP001176961"/>
    </source>
</evidence>
<dbReference type="GO" id="GO:0006749">
    <property type="term" value="P:glutathione metabolic process"/>
    <property type="evidence" value="ECO:0007669"/>
    <property type="project" value="TreeGrafter"/>
</dbReference>
<sequence>MITLSFDTSAVEVITAATAPTSVEAASANSRALKLGDRSPQKTEDRCYHDFLGSMCLRFFNKLATKSFFSEQASTSLSSSAVDYDLIVIGGGSGGLSCSKAAADYGARVALVDGVTPSPHGTTWGIGGTGANVGCIPKKLMHHAGLVGREIRHAPKYGWAEANGEQHSWETLIKAVDDRIKANSWIYRVQLSEKGIEVYTALASFMDKHTVKAVSTDGKRSETILRAPHVVIATGLRPRYPDIPGKELGITTDDLFWMPKSPGKSLVVGAGFVGLEIAGLLVDLGIPVDLAIRSQPLQKHDQDCVKLVMDGLKQHGVNVIYNKEVKKVEKSGGDKKKVTFKDVLVSEELSHDEYDTVIWAVGRNPQHGDLNLAAAGVKIDSRTSRIIVDSKDQTSADNIYAIGDIALGRPELAPTAIRSGQLLAQRLFNGGRKLMDNLHPPTTVFTPLELGTVGLTEKFAEELFGAENIEVYHSHFTPYEHVIPQDEDSTHCYAKVVCLREEPRTVLGMHIVGPNAAEIIQGYAIAVKAGITFDQLTDTIAIHPCSSEEFVKMQITKRSGKDPRMASVEVAEPQSTQFESDNEEGRCTPSPEVKKRRVSISCMQSDVMKGSEADYGDFVLDRTESVTLEIDDVRTLDSASSSIDSSQWKDKILASLLTGQENQNGSPDAKKTTPKRNNGCFNCDGNHHLNECPEPKDFKKIRQRQTEMRNRSSNTPRYLDSQSTEKKFRAGRISDNLRKALGIGHHDIPEYVYRMRRMGFIRGYPPGYLRKAIDRDDSNDVLKFHMVDEMATDSDEIVERPDSPPPKINADKMIYYCGFNQTYRDLRDLENFRVPPFLDFVAYHQETLIKEHKRKMEERRRLRERMARIAKKREAEVLEEGEIIILDPPPPPPPILSVDDDDCIVIDCEPRETPSPPIEDVTPMGSSAGVVKGTPVLMRRRGEGAGEVVEESKPSLESFSKGIVPFEAHEEETPHKGFLKKIMGKLKKFSSTSH</sequence>
<comment type="cofactor">
    <cofactor evidence="1">
        <name>FAD</name>
        <dbReference type="ChEBI" id="CHEBI:57692"/>
    </cofactor>
</comment>
<keyword evidence="13" id="KW-1185">Reference proteome</keyword>
<dbReference type="InterPro" id="IPR046952">
    <property type="entry name" value="GSHR/TRXR-like"/>
</dbReference>
<evidence type="ECO:0000256" key="5">
    <source>
        <dbReference type="ARBA" id="ARBA00022857"/>
    </source>
</evidence>
<dbReference type="Pfam" id="PF07992">
    <property type="entry name" value="Pyr_redox_2"/>
    <property type="match status" value="1"/>
</dbReference>
<dbReference type="InterPro" id="IPR006568">
    <property type="entry name" value="PSP_pro-rich"/>
</dbReference>
<evidence type="ECO:0000256" key="7">
    <source>
        <dbReference type="ARBA" id="ARBA00023157"/>
    </source>
</evidence>
<dbReference type="GO" id="GO:0004791">
    <property type="term" value="F:thioredoxin-disulfide reductase (NADPH) activity"/>
    <property type="evidence" value="ECO:0007669"/>
    <property type="project" value="InterPro"/>
</dbReference>
<dbReference type="FunFam" id="3.30.390.30:FF:000004">
    <property type="entry name" value="Thioredoxin reductase 1, cytoplasmic"/>
    <property type="match status" value="1"/>
</dbReference>
<dbReference type="GO" id="GO:0050660">
    <property type="term" value="F:flavin adenine dinucleotide binding"/>
    <property type="evidence" value="ECO:0007669"/>
    <property type="project" value="InterPro"/>
</dbReference>
<proteinExistence type="inferred from homology"/>
<dbReference type="InterPro" id="IPR016156">
    <property type="entry name" value="FAD/NAD-linked_Rdtase_dimer_sf"/>
</dbReference>
<dbReference type="InterPro" id="IPR036188">
    <property type="entry name" value="FAD/NAD-bd_sf"/>
</dbReference>
<evidence type="ECO:0000256" key="4">
    <source>
        <dbReference type="ARBA" id="ARBA00022827"/>
    </source>
</evidence>
<evidence type="ECO:0000256" key="10">
    <source>
        <dbReference type="SAM" id="MobiDB-lite"/>
    </source>
</evidence>
<feature type="region of interest" description="Disordered" evidence="10">
    <location>
        <begin position="571"/>
        <end position="594"/>
    </location>
</feature>
<keyword evidence="3" id="KW-0285">Flavoprotein</keyword>
<dbReference type="GO" id="GO:0034599">
    <property type="term" value="P:cellular response to oxidative stress"/>
    <property type="evidence" value="ECO:0007669"/>
    <property type="project" value="TreeGrafter"/>
</dbReference>
<evidence type="ECO:0000313" key="12">
    <source>
        <dbReference type="EMBL" id="CAJ0597802.1"/>
    </source>
</evidence>
<dbReference type="GO" id="GO:0004362">
    <property type="term" value="F:glutathione-disulfide reductase (NADPH) activity"/>
    <property type="evidence" value="ECO:0007669"/>
    <property type="project" value="TreeGrafter"/>
</dbReference>
<dbReference type="Gene3D" id="3.30.390.30">
    <property type="match status" value="1"/>
</dbReference>
<comment type="caution">
    <text evidence="12">The sequence shown here is derived from an EMBL/GenBank/DDBJ whole genome shotgun (WGS) entry which is preliminary data.</text>
</comment>
<dbReference type="SUPFAM" id="SSF51905">
    <property type="entry name" value="FAD/NAD(P)-binding domain"/>
    <property type="match status" value="1"/>
</dbReference>
<dbReference type="Pfam" id="PF02852">
    <property type="entry name" value="Pyr_redox_dim"/>
    <property type="match status" value="1"/>
</dbReference>
<name>A0AA36M5L5_CYLNA</name>